<evidence type="ECO:0000313" key="3">
    <source>
        <dbReference type="Proteomes" id="UP001501433"/>
    </source>
</evidence>
<proteinExistence type="predicted"/>
<evidence type="ECO:0000259" key="1">
    <source>
        <dbReference type="PROSITE" id="PS51186"/>
    </source>
</evidence>
<dbReference type="EMBL" id="BAABJW010000002">
    <property type="protein sequence ID" value="GAA4808687.1"/>
    <property type="molecule type" value="Genomic_DNA"/>
</dbReference>
<keyword evidence="3" id="KW-1185">Reference proteome</keyword>
<feature type="domain" description="N-acetyltransferase" evidence="1">
    <location>
        <begin position="2"/>
        <end position="171"/>
    </location>
</feature>
<dbReference type="InterPro" id="IPR016181">
    <property type="entry name" value="Acyl_CoA_acyltransferase"/>
</dbReference>
<gene>
    <name evidence="2" type="ORF">GCM10023330_14330</name>
</gene>
<protein>
    <recommendedName>
        <fullName evidence="1">N-acetyltransferase domain-containing protein</fullName>
    </recommendedName>
</protein>
<dbReference type="Pfam" id="PF00583">
    <property type="entry name" value="Acetyltransf_1"/>
    <property type="match status" value="1"/>
</dbReference>
<evidence type="ECO:0000313" key="2">
    <source>
        <dbReference type="EMBL" id="GAA4808687.1"/>
    </source>
</evidence>
<comment type="caution">
    <text evidence="2">The sequence shown here is derived from an EMBL/GenBank/DDBJ whole genome shotgun (WGS) entry which is preliminary data.</text>
</comment>
<dbReference type="Gene3D" id="3.40.630.30">
    <property type="match status" value="1"/>
</dbReference>
<accession>A0ABP9CGV6</accession>
<name>A0ABP9CGV6_9FLAO</name>
<dbReference type="RefSeq" id="WP_345276272.1">
    <property type="nucleotide sequence ID" value="NZ_BAABJW010000002.1"/>
</dbReference>
<sequence>MVSIVKATLNDVNLITHIGKTTFLQAHGRSAPEKDINTYVNKNFTKIAFEAELKDTKNLFNILYFNETPVGYSKIIFNYQHPNIAIKNVTKLERLYVLEAFHGLELGMELFNYNLNESIKSQQSGMWLFVWTENHKAMNFYKKAGFIIVGQHNFQISETHSNPNHQMFLTF</sequence>
<reference evidence="3" key="1">
    <citation type="journal article" date="2019" name="Int. J. Syst. Evol. Microbiol.">
        <title>The Global Catalogue of Microorganisms (GCM) 10K type strain sequencing project: providing services to taxonomists for standard genome sequencing and annotation.</title>
        <authorList>
            <consortium name="The Broad Institute Genomics Platform"/>
            <consortium name="The Broad Institute Genome Sequencing Center for Infectious Disease"/>
            <person name="Wu L."/>
            <person name="Ma J."/>
        </authorList>
    </citation>
    <scope>NUCLEOTIDE SEQUENCE [LARGE SCALE GENOMIC DNA]</scope>
    <source>
        <strain evidence="3">JCM 18325</strain>
    </source>
</reference>
<dbReference type="SUPFAM" id="SSF55729">
    <property type="entry name" value="Acyl-CoA N-acyltransferases (Nat)"/>
    <property type="match status" value="1"/>
</dbReference>
<dbReference type="Proteomes" id="UP001501433">
    <property type="component" value="Unassembled WGS sequence"/>
</dbReference>
<organism evidence="2 3">
    <name type="scientific">Litoribaculum gwangyangense</name>
    <dbReference type="NCBI Taxonomy" id="1130722"/>
    <lineage>
        <taxon>Bacteria</taxon>
        <taxon>Pseudomonadati</taxon>
        <taxon>Bacteroidota</taxon>
        <taxon>Flavobacteriia</taxon>
        <taxon>Flavobacteriales</taxon>
        <taxon>Flavobacteriaceae</taxon>
        <taxon>Litoribaculum</taxon>
    </lineage>
</organism>
<dbReference type="InterPro" id="IPR000182">
    <property type="entry name" value="GNAT_dom"/>
</dbReference>
<dbReference type="PROSITE" id="PS51186">
    <property type="entry name" value="GNAT"/>
    <property type="match status" value="1"/>
</dbReference>